<dbReference type="AlphaFoldDB" id="A0A0B4X391"/>
<proteinExistence type="predicted"/>
<sequence length="116" mass="12423">MTPAASFPDRDTVASKFASASEADRSYLALLMENAAQDDSLIAGLYRYLDLAAAAPFLNSLKLENTGMWIGEAAPARLQIRLTEAAKSSQHPAYIAFRTGLNRSGGLERAYPAATV</sequence>
<dbReference type="HOGENOM" id="CLU_2107008_0_0_5"/>
<accession>A0A0B4X391</accession>
<dbReference type="Proteomes" id="UP000031368">
    <property type="component" value="Chromosome"/>
</dbReference>
<dbReference type="RefSeq" id="WP_039845169.1">
    <property type="nucleotide sequence ID" value="NZ_CP006877.1"/>
</dbReference>
<dbReference type="EMBL" id="CP006877">
    <property type="protein sequence ID" value="AJD41611.1"/>
    <property type="molecule type" value="Genomic_DNA"/>
</dbReference>
<gene>
    <name evidence="1" type="ORF">RGR602_CH02284</name>
</gene>
<dbReference type="KEGG" id="rga:RGR602_CH02284"/>
<evidence type="ECO:0000313" key="1">
    <source>
        <dbReference type="EMBL" id="AJD41611.1"/>
    </source>
</evidence>
<organism evidence="1 2">
    <name type="scientific">Rhizobium gallicum bv. gallicum R602sp</name>
    <dbReference type="NCBI Taxonomy" id="1041138"/>
    <lineage>
        <taxon>Bacteria</taxon>
        <taxon>Pseudomonadati</taxon>
        <taxon>Pseudomonadota</taxon>
        <taxon>Alphaproteobacteria</taxon>
        <taxon>Hyphomicrobiales</taxon>
        <taxon>Rhizobiaceae</taxon>
        <taxon>Rhizobium/Agrobacterium group</taxon>
        <taxon>Rhizobium</taxon>
    </lineage>
</organism>
<name>A0A0B4X391_9HYPH</name>
<keyword evidence="2" id="KW-1185">Reference proteome</keyword>
<protein>
    <submittedName>
        <fullName evidence="1">Uncharacterized protein</fullName>
    </submittedName>
</protein>
<reference evidence="1 2" key="1">
    <citation type="submission" date="2013-11" db="EMBL/GenBank/DDBJ databases">
        <title>Complete genome sequence of Rhizobium gallicum bv. gallicum R602.</title>
        <authorList>
            <person name="Bustos P."/>
            <person name="Santamaria R.I."/>
            <person name="Lozano L."/>
            <person name="Acosta J.L."/>
            <person name="Ormeno-Orrillo E."/>
            <person name="Rogel M.A."/>
            <person name="Romero D."/>
            <person name="Cevallos M.A."/>
            <person name="Martinez-Romero E."/>
            <person name="Gonzalez V."/>
        </authorList>
    </citation>
    <scope>NUCLEOTIDE SEQUENCE [LARGE SCALE GENOMIC DNA]</scope>
    <source>
        <strain evidence="1 2">R602</strain>
    </source>
</reference>
<evidence type="ECO:0000313" key="2">
    <source>
        <dbReference type="Proteomes" id="UP000031368"/>
    </source>
</evidence>